<dbReference type="SUPFAM" id="SSF51905">
    <property type="entry name" value="FAD/NAD(P)-binding domain"/>
    <property type="match status" value="1"/>
</dbReference>
<evidence type="ECO:0000313" key="2">
    <source>
        <dbReference type="Proteomes" id="UP000758603"/>
    </source>
</evidence>
<comment type="caution">
    <text evidence="1">The sequence shown here is derived from an EMBL/GenBank/DDBJ whole genome shotgun (WGS) entry which is preliminary data.</text>
</comment>
<name>A0A9P8UK81_9PEZI</name>
<keyword evidence="2" id="KW-1185">Reference proteome</keyword>
<dbReference type="RefSeq" id="XP_045958310.1">
    <property type="nucleotide sequence ID" value="XM_046102697.1"/>
</dbReference>
<dbReference type="AlphaFoldDB" id="A0A9P8UK81"/>
<sequence length="460" mass="50279">MMATPLHVISGAHAWRPLSTKTIRCRHFSPQRVSRVGSIALLKLTGTMGFNDISRYSTPAPYSTAAPKQQDVAAIVVGGGAAGIAVLGSLLERIGHGKIAWVDTEFKGGRINRKYREVPSNTKVGLFLAYAQATKPFLEVLENTPKPNAVTALEDLPQDSTCSLGYAGDMLKLLSDGLVKHPRVERHEGKVAEASFEPGSTEWSLKIQETKTGTLQTRKAPLVVYCTGSSPTAVQLPGASSTRPRLLDLDLALKPSDLETTISKDKAVTVGVVGASHSAILVIMNLFKLTQQTHPHLKIRWFSRSPSLKYAIYNDGWILYDNTGLKGEAARFAKEQLDGENLNKSDAGKVIRRVDCSGGVEKEKEAMKRELPECDYVVQAVGFTRDPLPSMQEILEFDHNTGGFKDTSTGKELRGLFGAGIAFPERVVDKVGNVEHAVGFFKFMKFLKRVVPEWVSKAYP</sequence>
<protein>
    <submittedName>
        <fullName evidence="1">Pyridine nucleotide-disulfide oxidoreductase-domain-containing protein</fullName>
    </submittedName>
</protein>
<dbReference type="PANTHER" id="PTHR38688">
    <property type="entry name" value="PYR_REDOX_2 DOMAIN-CONTAINING PROTEIN"/>
    <property type="match status" value="1"/>
</dbReference>
<dbReference type="PANTHER" id="PTHR38688:SF1">
    <property type="entry name" value="FAD_NAD(P)-BINDING DOMAIN-CONTAINING PROTEIN"/>
    <property type="match status" value="1"/>
</dbReference>
<dbReference type="Proteomes" id="UP000758603">
    <property type="component" value="Unassembled WGS sequence"/>
</dbReference>
<dbReference type="GeneID" id="70131589"/>
<organism evidence="1 2">
    <name type="scientific">Truncatella angustata</name>
    <dbReference type="NCBI Taxonomy" id="152316"/>
    <lineage>
        <taxon>Eukaryota</taxon>
        <taxon>Fungi</taxon>
        <taxon>Dikarya</taxon>
        <taxon>Ascomycota</taxon>
        <taxon>Pezizomycotina</taxon>
        <taxon>Sordariomycetes</taxon>
        <taxon>Xylariomycetidae</taxon>
        <taxon>Amphisphaeriales</taxon>
        <taxon>Sporocadaceae</taxon>
        <taxon>Truncatella</taxon>
    </lineage>
</organism>
<reference evidence="1" key="1">
    <citation type="journal article" date="2021" name="Nat. Commun.">
        <title>Genetic determinants of endophytism in the Arabidopsis root mycobiome.</title>
        <authorList>
            <person name="Mesny F."/>
            <person name="Miyauchi S."/>
            <person name="Thiergart T."/>
            <person name="Pickel B."/>
            <person name="Atanasova L."/>
            <person name="Karlsson M."/>
            <person name="Huettel B."/>
            <person name="Barry K.W."/>
            <person name="Haridas S."/>
            <person name="Chen C."/>
            <person name="Bauer D."/>
            <person name="Andreopoulos W."/>
            <person name="Pangilinan J."/>
            <person name="LaButti K."/>
            <person name="Riley R."/>
            <person name="Lipzen A."/>
            <person name="Clum A."/>
            <person name="Drula E."/>
            <person name="Henrissat B."/>
            <person name="Kohler A."/>
            <person name="Grigoriev I.V."/>
            <person name="Martin F.M."/>
            <person name="Hacquard S."/>
        </authorList>
    </citation>
    <scope>NUCLEOTIDE SEQUENCE</scope>
    <source>
        <strain evidence="1">MPI-SDFR-AT-0073</strain>
    </source>
</reference>
<dbReference type="OrthoDB" id="432536at2759"/>
<dbReference type="InterPro" id="IPR036188">
    <property type="entry name" value="FAD/NAD-bd_sf"/>
</dbReference>
<accession>A0A9P8UK81</accession>
<evidence type="ECO:0000313" key="1">
    <source>
        <dbReference type="EMBL" id="KAH6654040.1"/>
    </source>
</evidence>
<gene>
    <name evidence="1" type="ORF">BKA67DRAFT_564024</name>
</gene>
<dbReference type="Gene3D" id="3.50.50.60">
    <property type="entry name" value="FAD/NAD(P)-binding domain"/>
    <property type="match status" value="1"/>
</dbReference>
<dbReference type="InterPro" id="IPR053275">
    <property type="entry name" value="Agnestin_monoxygenase"/>
</dbReference>
<proteinExistence type="predicted"/>
<dbReference type="EMBL" id="JAGPXC010000004">
    <property type="protein sequence ID" value="KAH6654040.1"/>
    <property type="molecule type" value="Genomic_DNA"/>
</dbReference>